<evidence type="ECO:0000256" key="1">
    <source>
        <dbReference type="SAM" id="Phobius"/>
    </source>
</evidence>
<dbReference type="RefSeq" id="WP_304377602.1">
    <property type="nucleotide sequence ID" value="NZ_JAUOZU010000012.1"/>
</dbReference>
<name>A0ABT8YQU8_9HYPH</name>
<keyword evidence="1" id="KW-0472">Membrane</keyword>
<gene>
    <name evidence="2" type="primary">lptC</name>
    <name evidence="2" type="ORF">Q4481_16915</name>
</gene>
<dbReference type="EMBL" id="JAUOZU010000012">
    <property type="protein sequence ID" value="MDO6965649.1"/>
    <property type="molecule type" value="Genomic_DNA"/>
</dbReference>
<accession>A0ABT8YQU8</accession>
<protein>
    <submittedName>
        <fullName evidence="2">LPS export ABC transporter periplasmic protein LptC</fullName>
    </submittedName>
</protein>
<keyword evidence="1" id="KW-1133">Transmembrane helix</keyword>
<keyword evidence="1" id="KW-0812">Transmembrane</keyword>
<reference evidence="2" key="1">
    <citation type="journal article" date="2015" name="Int. J. Syst. Evol. Microbiol.">
        <title>Rhizobium alvei sp. nov., isolated from a freshwater river.</title>
        <authorList>
            <person name="Sheu S.Y."/>
            <person name="Huang H.W."/>
            <person name="Young C.C."/>
            <person name="Chen W.M."/>
        </authorList>
    </citation>
    <scope>NUCLEOTIDE SEQUENCE</scope>
    <source>
        <strain evidence="2">TNR-22</strain>
    </source>
</reference>
<proteinExistence type="predicted"/>
<comment type="caution">
    <text evidence="2">The sequence shown here is derived from an EMBL/GenBank/DDBJ whole genome shotgun (WGS) entry which is preliminary data.</text>
</comment>
<reference evidence="2" key="2">
    <citation type="submission" date="2023-07" db="EMBL/GenBank/DDBJ databases">
        <authorList>
            <person name="Shen H."/>
        </authorList>
    </citation>
    <scope>NUCLEOTIDE SEQUENCE</scope>
    <source>
        <strain evidence="2">TNR-22</strain>
    </source>
</reference>
<organism evidence="2 3">
    <name type="scientific">Rhizobium alvei</name>
    <dbReference type="NCBI Taxonomy" id="1132659"/>
    <lineage>
        <taxon>Bacteria</taxon>
        <taxon>Pseudomonadati</taxon>
        <taxon>Pseudomonadota</taxon>
        <taxon>Alphaproteobacteria</taxon>
        <taxon>Hyphomicrobiales</taxon>
        <taxon>Rhizobiaceae</taxon>
        <taxon>Rhizobium/Agrobacterium group</taxon>
        <taxon>Rhizobium</taxon>
    </lineage>
</organism>
<dbReference type="Proteomes" id="UP001174932">
    <property type="component" value="Unassembled WGS sequence"/>
</dbReference>
<evidence type="ECO:0000313" key="3">
    <source>
        <dbReference type="Proteomes" id="UP001174932"/>
    </source>
</evidence>
<keyword evidence="3" id="KW-1185">Reference proteome</keyword>
<dbReference type="InterPro" id="IPR010664">
    <property type="entry name" value="LipoPS_assembly_LptC-rel"/>
</dbReference>
<feature type="transmembrane region" description="Helical" evidence="1">
    <location>
        <begin position="34"/>
        <end position="53"/>
    </location>
</feature>
<evidence type="ECO:0000313" key="2">
    <source>
        <dbReference type="EMBL" id="MDO6965649.1"/>
    </source>
</evidence>
<dbReference type="Pfam" id="PF06835">
    <property type="entry name" value="LptC"/>
    <property type="match status" value="1"/>
</dbReference>
<sequence>MMNTITGTGPARHDMSAQYGQALAHSRRVRRWKILLPIMALVISLGFIAVSWVRSFFPENLEISGARIENGKVVMEKPAISGRNDNGISYYMNAARALQDIANPNDIMLEDIDASVPIRGNLIARVKALSAQFDRSNDRLELTQPFTVNLSSGLDIHFKSARLDIPGGEMSTSEPIAIKAEGMSMVANQLNITDKGKVIKFSGQVRLNVEPALVRKIQK</sequence>